<dbReference type="Proteomes" id="UP000194218">
    <property type="component" value="Chromosome"/>
</dbReference>
<dbReference type="KEGG" id="smao:CAG99_25775"/>
<dbReference type="PANTHER" id="PTHR35335:SF1">
    <property type="entry name" value="UPF0716 PROTEIN FXSA"/>
    <property type="match status" value="1"/>
</dbReference>
<dbReference type="InterPro" id="IPR007313">
    <property type="entry name" value="FxsA"/>
</dbReference>
<accession>A0A1W7D444</accession>
<evidence type="ECO:0000256" key="2">
    <source>
        <dbReference type="SAM" id="Phobius"/>
    </source>
</evidence>
<feature type="transmembrane region" description="Helical" evidence="2">
    <location>
        <begin position="102"/>
        <end position="123"/>
    </location>
</feature>
<dbReference type="RefSeq" id="WP_086161622.1">
    <property type="nucleotide sequence ID" value="NZ_CP021121.1"/>
</dbReference>
<keyword evidence="2" id="KW-1133">Transmembrane helix</keyword>
<dbReference type="OrthoDB" id="5192742at2"/>
<gene>
    <name evidence="3" type="ORF">CAG99_25775</name>
</gene>
<dbReference type="EMBL" id="CP021121">
    <property type="protein sequence ID" value="ARQ71786.1"/>
    <property type="molecule type" value="Genomic_DNA"/>
</dbReference>
<keyword evidence="2" id="KW-0472">Membrane</keyword>
<keyword evidence="2" id="KW-0812">Transmembrane</keyword>
<feature type="compositionally biased region" description="Basic and acidic residues" evidence="1">
    <location>
        <begin position="191"/>
        <end position="204"/>
    </location>
</feature>
<dbReference type="Pfam" id="PF04186">
    <property type="entry name" value="FxsA"/>
    <property type="match status" value="1"/>
</dbReference>
<reference evidence="3 4" key="1">
    <citation type="submission" date="2017-05" db="EMBL/GenBank/DDBJ databases">
        <title>Complete genome sequence of Streptomyces sp. SCSIO 03032 revealed the diverse biosynthetic pathways for its bioactive secondary metabolites.</title>
        <authorList>
            <person name="Ma L."/>
            <person name="Zhu Y."/>
            <person name="Zhang W."/>
            <person name="Zhang G."/>
            <person name="Tian X."/>
            <person name="Zhang S."/>
            <person name="Zhang C."/>
        </authorList>
    </citation>
    <scope>NUCLEOTIDE SEQUENCE [LARGE SCALE GENOMIC DNA]</scope>
    <source>
        <strain evidence="3 4">SCSIO 03032</strain>
    </source>
</reference>
<feature type="transmembrane region" description="Helical" evidence="2">
    <location>
        <begin position="21"/>
        <end position="42"/>
    </location>
</feature>
<feature type="compositionally biased region" description="Basic and acidic residues" evidence="1">
    <location>
        <begin position="163"/>
        <end position="172"/>
    </location>
</feature>
<name>A0A1W7D444_9ACTN</name>
<dbReference type="AlphaFoldDB" id="A0A1W7D444"/>
<dbReference type="NCBIfam" id="NF008527">
    <property type="entry name" value="PRK11463.1-1"/>
    <property type="match status" value="1"/>
</dbReference>
<evidence type="ECO:0000256" key="1">
    <source>
        <dbReference type="SAM" id="MobiDB-lite"/>
    </source>
</evidence>
<evidence type="ECO:0000313" key="4">
    <source>
        <dbReference type="Proteomes" id="UP000194218"/>
    </source>
</evidence>
<keyword evidence="4" id="KW-1185">Reference proteome</keyword>
<dbReference type="NCBIfam" id="NF008528">
    <property type="entry name" value="PRK11463.1-2"/>
    <property type="match status" value="1"/>
</dbReference>
<evidence type="ECO:0000313" key="3">
    <source>
        <dbReference type="EMBL" id="ARQ71786.1"/>
    </source>
</evidence>
<dbReference type="PANTHER" id="PTHR35335">
    <property type="entry name" value="UPF0716 PROTEIN FXSA"/>
    <property type="match status" value="1"/>
</dbReference>
<protein>
    <submittedName>
        <fullName evidence="3">Uncharacterized protein</fullName>
    </submittedName>
</protein>
<feature type="transmembrane region" description="Helical" evidence="2">
    <location>
        <begin position="48"/>
        <end position="68"/>
    </location>
</feature>
<organism evidence="3 4">
    <name type="scientific">Streptomyces marincola</name>
    <dbReference type="NCBI Taxonomy" id="2878388"/>
    <lineage>
        <taxon>Bacteria</taxon>
        <taxon>Bacillati</taxon>
        <taxon>Actinomycetota</taxon>
        <taxon>Actinomycetes</taxon>
        <taxon>Kitasatosporales</taxon>
        <taxon>Streptomycetaceae</taxon>
        <taxon>Streptomyces</taxon>
    </lineage>
</organism>
<sequence length="204" mass="21810">MTSGQPQPSPARRPRARRPRGPLALLPLLVAAWALLEIWLLLLVGDAAGGATVLLLLLAGLVLGSLVIKRAGRRAWQQLTETLQAGRAAPAEQRRARGGNGLTMLGGLLLMVPGLASDVLGLLCVFPPTAALLRRAGARWVTRRSGPLGVAFQDARAAHEQMRMHRDGDRVVQGEVVRDDEEPPGRPGGRAPEDGGPERRPERP</sequence>
<dbReference type="GO" id="GO:0016020">
    <property type="term" value="C:membrane"/>
    <property type="evidence" value="ECO:0007669"/>
    <property type="project" value="InterPro"/>
</dbReference>
<feature type="region of interest" description="Disordered" evidence="1">
    <location>
        <begin position="163"/>
        <end position="204"/>
    </location>
</feature>
<proteinExistence type="predicted"/>